<sequence>MQTRRVRQALGAGVALPLVYFGVQALAAPFYPEFSLVGTTASDLGSPQSRLPGVLNAGALLCGLLGLGAAAGYAGALRRLRVGIWPTALLVVALVLGALGNLWAGTFPQPDPRHARNPFTPGLLLTPPLLLWALWRPAPAALRWFLILALLALVALAAVLSGILPVDRAGQDGLWQRLLGVVVFVPLGLGAAWLRRALDGP</sequence>
<organism evidence="2 3">
    <name type="scientific">Deinococcus koreensis</name>
    <dbReference type="NCBI Taxonomy" id="2054903"/>
    <lineage>
        <taxon>Bacteria</taxon>
        <taxon>Thermotogati</taxon>
        <taxon>Deinococcota</taxon>
        <taxon>Deinococci</taxon>
        <taxon>Deinococcales</taxon>
        <taxon>Deinococcaceae</taxon>
        <taxon>Deinococcus</taxon>
    </lineage>
</organism>
<evidence type="ECO:0008006" key="4">
    <source>
        <dbReference type="Google" id="ProtNLM"/>
    </source>
</evidence>
<feature type="transmembrane region" description="Helical" evidence="1">
    <location>
        <begin position="88"/>
        <end position="106"/>
    </location>
</feature>
<evidence type="ECO:0000256" key="1">
    <source>
        <dbReference type="SAM" id="Phobius"/>
    </source>
</evidence>
<dbReference type="InterPro" id="IPR009339">
    <property type="entry name" value="DUF998"/>
</dbReference>
<evidence type="ECO:0000313" key="2">
    <source>
        <dbReference type="EMBL" id="PNY80943.1"/>
    </source>
</evidence>
<feature type="transmembrane region" description="Helical" evidence="1">
    <location>
        <begin position="175"/>
        <end position="194"/>
    </location>
</feature>
<keyword evidence="3" id="KW-1185">Reference proteome</keyword>
<keyword evidence="1" id="KW-1133">Transmembrane helix</keyword>
<keyword evidence="1" id="KW-0812">Transmembrane</keyword>
<comment type="caution">
    <text evidence="2">The sequence shown here is derived from an EMBL/GenBank/DDBJ whole genome shotgun (WGS) entry which is preliminary data.</text>
</comment>
<proteinExistence type="predicted"/>
<dbReference type="Proteomes" id="UP000236379">
    <property type="component" value="Unassembled WGS sequence"/>
</dbReference>
<protein>
    <recommendedName>
        <fullName evidence="4">DUF998 domain-containing protein</fullName>
    </recommendedName>
</protein>
<feature type="transmembrane region" description="Helical" evidence="1">
    <location>
        <begin position="51"/>
        <end position="76"/>
    </location>
</feature>
<name>A0A2K3UWN0_9DEIO</name>
<evidence type="ECO:0000313" key="3">
    <source>
        <dbReference type="Proteomes" id="UP000236379"/>
    </source>
</evidence>
<dbReference type="AlphaFoldDB" id="A0A2K3UWN0"/>
<dbReference type="EMBL" id="PPPD01000001">
    <property type="protein sequence ID" value="PNY80943.1"/>
    <property type="molecule type" value="Genomic_DNA"/>
</dbReference>
<keyword evidence="1" id="KW-0472">Membrane</keyword>
<gene>
    <name evidence="2" type="ORF">CVO96_05760</name>
</gene>
<dbReference type="RefSeq" id="WP_103311330.1">
    <property type="nucleotide sequence ID" value="NZ_PPPD01000001.1"/>
</dbReference>
<dbReference type="OrthoDB" id="9815551at2"/>
<accession>A0A2K3UWN0</accession>
<reference evidence="2 3" key="1">
    <citation type="submission" date="2018-01" db="EMBL/GenBank/DDBJ databases">
        <title>Deinococcus koreensis sp. nov., a radiation-resistant bacterium isolated from river water.</title>
        <authorList>
            <person name="Choi A."/>
        </authorList>
    </citation>
    <scope>NUCLEOTIDE SEQUENCE [LARGE SCALE GENOMIC DNA]</scope>
    <source>
        <strain evidence="2 3">SJW1-2</strain>
    </source>
</reference>
<dbReference type="Pfam" id="PF06197">
    <property type="entry name" value="DUF998"/>
    <property type="match status" value="1"/>
</dbReference>
<feature type="transmembrane region" description="Helical" evidence="1">
    <location>
        <begin position="142"/>
        <end position="163"/>
    </location>
</feature>